<protein>
    <recommendedName>
        <fullName evidence="10">Xylose transport system permease protein XylH</fullName>
    </recommendedName>
</protein>
<evidence type="ECO:0000256" key="9">
    <source>
        <dbReference type="ARBA" id="ARBA00035611"/>
    </source>
</evidence>
<name>A0A0E2H8D3_9FIRM</name>
<dbReference type="GO" id="GO:0022857">
    <property type="term" value="F:transmembrane transporter activity"/>
    <property type="evidence" value="ECO:0007669"/>
    <property type="project" value="InterPro"/>
</dbReference>
<keyword evidence="7 11" id="KW-1133">Transmembrane helix</keyword>
<evidence type="ECO:0000256" key="8">
    <source>
        <dbReference type="ARBA" id="ARBA00023136"/>
    </source>
</evidence>
<keyword evidence="8 11" id="KW-0472">Membrane</keyword>
<feature type="transmembrane region" description="Helical" evidence="11">
    <location>
        <begin position="283"/>
        <end position="304"/>
    </location>
</feature>
<dbReference type="NCBIfam" id="NF040906">
    <property type="entry name" value="GguB"/>
    <property type="match status" value="1"/>
</dbReference>
<feature type="transmembrane region" description="Helical" evidence="11">
    <location>
        <begin position="69"/>
        <end position="87"/>
    </location>
</feature>
<evidence type="ECO:0000256" key="6">
    <source>
        <dbReference type="ARBA" id="ARBA00022692"/>
    </source>
</evidence>
<feature type="transmembrane region" description="Helical" evidence="11">
    <location>
        <begin position="209"/>
        <end position="228"/>
    </location>
</feature>
<evidence type="ECO:0000256" key="7">
    <source>
        <dbReference type="ARBA" id="ARBA00022989"/>
    </source>
</evidence>
<comment type="caution">
    <text evidence="12">The sequence shown here is derived from an EMBL/GenBank/DDBJ whole genome shotgun (WGS) entry which is preliminary data.</text>
</comment>
<evidence type="ECO:0000256" key="4">
    <source>
        <dbReference type="ARBA" id="ARBA00022519"/>
    </source>
</evidence>
<dbReference type="PANTHER" id="PTHR32196:SF32">
    <property type="entry name" value="XYLOSE TRANSPORT SYSTEM PERMEASE PROTEIN XYLH"/>
    <property type="match status" value="1"/>
</dbReference>
<proteinExistence type="predicted"/>
<dbReference type="RefSeq" id="WP_002593470.1">
    <property type="nucleotide sequence ID" value="NZ_KB850978.1"/>
</dbReference>
<dbReference type="Pfam" id="PF02653">
    <property type="entry name" value="BPD_transp_2"/>
    <property type="match status" value="1"/>
</dbReference>
<dbReference type="HOGENOM" id="CLU_028880_2_0_9"/>
<keyword evidence="2" id="KW-0813">Transport</keyword>
<dbReference type="EMBL" id="AGYR01000036">
    <property type="protein sequence ID" value="ENZ12935.1"/>
    <property type="molecule type" value="Genomic_DNA"/>
</dbReference>
<feature type="transmembrane region" description="Helical" evidence="11">
    <location>
        <begin position="44"/>
        <end position="63"/>
    </location>
</feature>
<keyword evidence="6 11" id="KW-0812">Transmembrane</keyword>
<gene>
    <name evidence="12" type="ORF">HMPREF1090_03216</name>
</gene>
<dbReference type="GO" id="GO:0005886">
    <property type="term" value="C:plasma membrane"/>
    <property type="evidence" value="ECO:0007669"/>
    <property type="project" value="UniProtKB-SubCell"/>
</dbReference>
<feature type="transmembrane region" description="Helical" evidence="11">
    <location>
        <begin position="171"/>
        <end position="189"/>
    </location>
</feature>
<comment type="function">
    <text evidence="9">Part of the binding-protein-dependent transport system for D-xylose. Probably responsible for the translocation of the substrate across the membrane.</text>
</comment>
<evidence type="ECO:0000256" key="11">
    <source>
        <dbReference type="SAM" id="Phobius"/>
    </source>
</evidence>
<sequence>MDKKKAVNIDMKQYGMVLALIAVFLIFAVMTGGKNMSPANINNLIMQNGYVVILAVGMLLCVLTGNIDLGVGSIVALCGATVGILMIDYHTNMWVAILAALAVGVLAGMFVGLFVSKLSIPPFIVTLATMLMGRGLTYTLLKAQTKGPLPTSYTYIGAGFLPTMKIPFGNGTLDVVSIIVAGIATVLVIMAELKSINTKKKYGFPINPLWQIIIKEAVILMIVWFFFYKLSRYNGIPFVLVIMGVLVGLYHFITSKTVAGRQIYALGGNAKAAKLSGINTEKVFFWVYTNMGILSAIAGIVLSARNASATPKAGDGFEMDAIASCYIGGAATSGGIGTIIGAVVGAFIMGILNNGMSLYGWSTDIQKIVKGAVLLGAVTVDLLSKRKKG</sequence>
<feature type="transmembrane region" description="Helical" evidence="11">
    <location>
        <begin position="235"/>
        <end position="253"/>
    </location>
</feature>
<feature type="transmembrane region" description="Helical" evidence="11">
    <location>
        <begin position="94"/>
        <end position="114"/>
    </location>
</feature>
<dbReference type="Proteomes" id="UP000013085">
    <property type="component" value="Unassembled WGS sequence"/>
</dbReference>
<comment type="subcellular location">
    <subcellularLocation>
        <location evidence="1">Cell membrane</location>
        <topology evidence="1">Multi-pass membrane protein</topology>
    </subcellularLocation>
</comment>
<feature type="transmembrane region" description="Helical" evidence="11">
    <location>
        <begin position="14"/>
        <end position="32"/>
    </location>
</feature>
<organism evidence="12 13">
    <name type="scientific">[Clostridium] clostridioforme 90A8</name>
    <dbReference type="NCBI Taxonomy" id="999408"/>
    <lineage>
        <taxon>Bacteria</taxon>
        <taxon>Bacillati</taxon>
        <taxon>Bacillota</taxon>
        <taxon>Clostridia</taxon>
        <taxon>Lachnospirales</taxon>
        <taxon>Lachnospiraceae</taxon>
        <taxon>Enterocloster</taxon>
    </lineage>
</organism>
<evidence type="ECO:0000313" key="13">
    <source>
        <dbReference type="Proteomes" id="UP000013085"/>
    </source>
</evidence>
<accession>A0A0E2H8D3</accession>
<evidence type="ECO:0000256" key="5">
    <source>
        <dbReference type="ARBA" id="ARBA00022597"/>
    </source>
</evidence>
<feature type="transmembrane region" description="Helical" evidence="11">
    <location>
        <begin position="120"/>
        <end position="141"/>
    </location>
</feature>
<dbReference type="InterPro" id="IPR001851">
    <property type="entry name" value="ABC_transp_permease"/>
</dbReference>
<reference evidence="12 13" key="1">
    <citation type="submission" date="2013-01" db="EMBL/GenBank/DDBJ databases">
        <title>The Genome Sequence of Clostridium clostridioforme 90A8.</title>
        <authorList>
            <consortium name="The Broad Institute Genome Sequencing Platform"/>
            <person name="Earl A."/>
            <person name="Ward D."/>
            <person name="Feldgarden M."/>
            <person name="Gevers D."/>
            <person name="Courvalin P."/>
            <person name="Lambert T."/>
            <person name="Walker B."/>
            <person name="Young S.K."/>
            <person name="Zeng Q."/>
            <person name="Gargeya S."/>
            <person name="Fitzgerald M."/>
            <person name="Haas B."/>
            <person name="Abouelleil A."/>
            <person name="Alvarado L."/>
            <person name="Arachchi H.M."/>
            <person name="Berlin A.M."/>
            <person name="Chapman S.B."/>
            <person name="Dewar J."/>
            <person name="Goldberg J."/>
            <person name="Griggs A."/>
            <person name="Gujja S."/>
            <person name="Hansen M."/>
            <person name="Howarth C."/>
            <person name="Imamovic A."/>
            <person name="Larimer J."/>
            <person name="McCowan C."/>
            <person name="Murphy C."/>
            <person name="Neiman D."/>
            <person name="Pearson M."/>
            <person name="Priest M."/>
            <person name="Roberts A."/>
            <person name="Saif S."/>
            <person name="Shea T."/>
            <person name="Sisk P."/>
            <person name="Sykes S."/>
            <person name="Wortman J."/>
            <person name="Nusbaum C."/>
            <person name="Birren B."/>
        </authorList>
    </citation>
    <scope>NUCLEOTIDE SEQUENCE [LARGE SCALE GENOMIC DNA]</scope>
    <source>
        <strain evidence="12 13">90A8</strain>
    </source>
</reference>
<keyword evidence="3" id="KW-1003">Cell membrane</keyword>
<dbReference type="AlphaFoldDB" id="A0A0E2H8D3"/>
<evidence type="ECO:0000256" key="10">
    <source>
        <dbReference type="ARBA" id="ARBA00035686"/>
    </source>
</evidence>
<dbReference type="PANTHER" id="PTHR32196">
    <property type="entry name" value="ABC TRANSPORTER PERMEASE PROTEIN YPHD-RELATED-RELATED"/>
    <property type="match status" value="1"/>
</dbReference>
<dbReference type="CDD" id="cd06579">
    <property type="entry name" value="TM_PBP1_transp_AraH_like"/>
    <property type="match status" value="1"/>
</dbReference>
<dbReference type="PATRIC" id="fig|999408.3.peg.3477"/>
<keyword evidence="5" id="KW-0762">Sugar transport</keyword>
<keyword evidence="4" id="KW-0997">Cell inner membrane</keyword>
<feature type="transmembrane region" description="Helical" evidence="11">
    <location>
        <begin position="325"/>
        <end position="348"/>
    </location>
</feature>
<evidence type="ECO:0000256" key="1">
    <source>
        <dbReference type="ARBA" id="ARBA00004651"/>
    </source>
</evidence>
<evidence type="ECO:0000313" key="12">
    <source>
        <dbReference type="EMBL" id="ENZ12935.1"/>
    </source>
</evidence>
<evidence type="ECO:0000256" key="2">
    <source>
        <dbReference type="ARBA" id="ARBA00022448"/>
    </source>
</evidence>
<evidence type="ECO:0000256" key="3">
    <source>
        <dbReference type="ARBA" id="ARBA00022475"/>
    </source>
</evidence>